<keyword evidence="1" id="KW-0472">Membrane</keyword>
<evidence type="ECO:0000313" key="2">
    <source>
        <dbReference type="EMBL" id="OGY29957.1"/>
    </source>
</evidence>
<dbReference type="Pfam" id="PF07963">
    <property type="entry name" value="N_methyl"/>
    <property type="match status" value="1"/>
</dbReference>
<dbReference type="EMBL" id="MHCZ01000017">
    <property type="protein sequence ID" value="OGY29957.1"/>
    <property type="molecule type" value="Genomic_DNA"/>
</dbReference>
<dbReference type="PROSITE" id="PS00409">
    <property type="entry name" value="PROKAR_NTER_METHYL"/>
    <property type="match status" value="1"/>
</dbReference>
<evidence type="ECO:0000256" key="1">
    <source>
        <dbReference type="SAM" id="Phobius"/>
    </source>
</evidence>
<dbReference type="InterPro" id="IPR012902">
    <property type="entry name" value="N_methyl_site"/>
</dbReference>
<proteinExistence type="predicted"/>
<keyword evidence="1" id="KW-0812">Transmembrane</keyword>
<dbReference type="SUPFAM" id="SSF49464">
    <property type="entry name" value="Carboxypeptidase regulatory domain-like"/>
    <property type="match status" value="1"/>
</dbReference>
<gene>
    <name evidence="2" type="ORF">A3F35_02930</name>
</gene>
<dbReference type="NCBIfam" id="TIGR02532">
    <property type="entry name" value="IV_pilin_GFxxxE"/>
    <property type="match status" value="1"/>
</dbReference>
<dbReference type="InterPro" id="IPR008969">
    <property type="entry name" value="CarboxyPept-like_regulatory"/>
</dbReference>
<protein>
    <submittedName>
        <fullName evidence="2">Uncharacterized protein</fullName>
    </submittedName>
</protein>
<name>A0A1G1WS14_9BACT</name>
<dbReference type="AlphaFoldDB" id="A0A1G1WS14"/>
<dbReference type="Gene3D" id="2.60.40.10">
    <property type="entry name" value="Immunoglobulins"/>
    <property type="match status" value="2"/>
</dbReference>
<keyword evidence="1" id="KW-1133">Transmembrane helix</keyword>
<accession>A0A1G1WS14</accession>
<comment type="caution">
    <text evidence="2">The sequence shown here is derived from an EMBL/GenBank/DDBJ whole genome shotgun (WGS) entry which is preliminary data.</text>
</comment>
<dbReference type="InterPro" id="IPR013783">
    <property type="entry name" value="Ig-like_fold"/>
</dbReference>
<evidence type="ECO:0000313" key="3">
    <source>
        <dbReference type="Proteomes" id="UP000178068"/>
    </source>
</evidence>
<feature type="transmembrane region" description="Helical" evidence="1">
    <location>
        <begin position="20"/>
        <end position="45"/>
    </location>
</feature>
<reference evidence="2 3" key="1">
    <citation type="journal article" date="2016" name="Nat. Commun.">
        <title>Thousands of microbial genomes shed light on interconnected biogeochemical processes in an aquifer system.</title>
        <authorList>
            <person name="Anantharaman K."/>
            <person name="Brown C.T."/>
            <person name="Hug L.A."/>
            <person name="Sharon I."/>
            <person name="Castelle C.J."/>
            <person name="Probst A.J."/>
            <person name="Thomas B.C."/>
            <person name="Singh A."/>
            <person name="Wilkins M.J."/>
            <person name="Karaoz U."/>
            <person name="Brodie E.L."/>
            <person name="Williams K.H."/>
            <person name="Hubbard S.S."/>
            <person name="Banfield J.F."/>
        </authorList>
    </citation>
    <scope>NUCLEOTIDE SEQUENCE [LARGE SCALE GENOMIC DNA]</scope>
</reference>
<sequence length="467" mass="49200">MSKLPVSKKITHKTQRGFTLIEILIASAVITIAGVVIIATIASFLRVVLAFQDTTRAQNLANEKLEILKNMPYASLATQFGAIYPPGNLPDTQTVTSGGHQYVVHTYINFVDDSFDGNALGTIPGKPQDFYPFDYKKITIEVRDGLDKKAFVKINTNIAANAAETSDNTGILFVSIVDSQGNPVSNANVHLTNPNPSPDVDITTITDTAGLLQIPLLPQDTTNGYHIVVSLTGYSTDGTYPDSLAGYDPVQPDFNILSQQVTNLTYTIDRLGSMNITVQDENGNPLNGVGLTVASETKTYVDTNGINPDIAKYSQTFTSGPSGQIAISNLEWGGYGFSPQSGHYITSVTPYQPVSLTAAGSLNVTLSVSTNSSWPIISSVTPTSGLNNASLSVEVIGTNLVSGSSIELRLAGQPTIVATGVVSSGGDTDLTGNFDLTGALTGTWDLAVVKPGGQTTIQKGGFTVANP</sequence>
<organism evidence="2 3">
    <name type="scientific">Candidatus Woykebacteria bacterium RIFCSPHIGHO2_12_FULL_45_10</name>
    <dbReference type="NCBI Taxonomy" id="1802603"/>
    <lineage>
        <taxon>Bacteria</taxon>
        <taxon>Candidatus Woykeibacteriota</taxon>
    </lineage>
</organism>
<dbReference type="Proteomes" id="UP000178068">
    <property type="component" value="Unassembled WGS sequence"/>
</dbReference>
<dbReference type="STRING" id="1802603.A3F35_02930"/>